<dbReference type="Proteomes" id="UP000586918">
    <property type="component" value="Unassembled WGS sequence"/>
</dbReference>
<protein>
    <submittedName>
        <fullName evidence="2">Uncharacterized protein</fullName>
    </submittedName>
</protein>
<dbReference type="RefSeq" id="WP_169410674.1">
    <property type="nucleotide sequence ID" value="NZ_JAAXKZ010000011.1"/>
</dbReference>
<gene>
    <name evidence="2" type="ORF">HF519_05390</name>
</gene>
<evidence type="ECO:0000313" key="3">
    <source>
        <dbReference type="Proteomes" id="UP000586918"/>
    </source>
</evidence>
<comment type="caution">
    <text evidence="2">The sequence shown here is derived from an EMBL/GenBank/DDBJ whole genome shotgun (WGS) entry which is preliminary data.</text>
</comment>
<dbReference type="AlphaFoldDB" id="A0A848DEJ4"/>
<feature type="compositionally biased region" description="Basic and acidic residues" evidence="1">
    <location>
        <begin position="72"/>
        <end position="81"/>
    </location>
</feature>
<dbReference type="EMBL" id="JAAXKZ010000011">
    <property type="protein sequence ID" value="NMH91032.1"/>
    <property type="molecule type" value="Genomic_DNA"/>
</dbReference>
<evidence type="ECO:0000313" key="2">
    <source>
        <dbReference type="EMBL" id="NMH91032.1"/>
    </source>
</evidence>
<feature type="region of interest" description="Disordered" evidence="1">
    <location>
        <begin position="47"/>
        <end position="81"/>
    </location>
</feature>
<reference evidence="2 3" key="1">
    <citation type="submission" date="2020-04" db="EMBL/GenBank/DDBJ databases">
        <authorList>
            <person name="Klaysubun C."/>
            <person name="Duangmal K."/>
            <person name="Lipun K."/>
        </authorList>
    </citation>
    <scope>NUCLEOTIDE SEQUENCE [LARGE SCALE GENOMIC DNA]</scope>
    <source>
        <strain evidence="2 3">DSM 45300</strain>
    </source>
</reference>
<name>A0A848DEJ4_9PSEU</name>
<accession>A0A848DEJ4</accession>
<proteinExistence type="predicted"/>
<sequence>MHRAWGHVGEPGRHVAGVQTGPFVDLQGGQRIDHHAAAAVGGAAIRQNQDVTKKKSSAGQRRAAKVKARQRRAGERRAGAGATARREVVTVAGLDEFEGLPEDLVEVPADLPADLTGGLDELAEIQLALAETRAERELGYHLDEDDVVGFSGAQRAAWIGAVERHLAVLTAEGPEARDEAADFVELVEGRLVAAVRRTLADSSPEAARSELDLIAGADGGDSEDETAPGVSIAFAILLSWLADQERRPLPDGAADRVRGWIQDTLGAGPAAAAGTVIGVLGTDEQRRAAIGRPADELGEDFLPTLLWITAGLVAVYGHGDIGWLPSAEETRRR</sequence>
<organism evidence="2 3">
    <name type="scientific">Pseudonocardia bannensis</name>
    <dbReference type="NCBI Taxonomy" id="630973"/>
    <lineage>
        <taxon>Bacteria</taxon>
        <taxon>Bacillati</taxon>
        <taxon>Actinomycetota</taxon>
        <taxon>Actinomycetes</taxon>
        <taxon>Pseudonocardiales</taxon>
        <taxon>Pseudonocardiaceae</taxon>
        <taxon>Pseudonocardia</taxon>
    </lineage>
</organism>
<feature type="compositionally biased region" description="Basic residues" evidence="1">
    <location>
        <begin position="62"/>
        <end position="71"/>
    </location>
</feature>
<evidence type="ECO:0000256" key="1">
    <source>
        <dbReference type="SAM" id="MobiDB-lite"/>
    </source>
</evidence>
<keyword evidence="3" id="KW-1185">Reference proteome</keyword>